<evidence type="ECO:0000313" key="1">
    <source>
        <dbReference type="EMBL" id="PON65385.1"/>
    </source>
</evidence>
<sequence>MSMAGEDERNGISLNTPLLLDHLEDVEANSGDQLIHASCPATTSFFTTCFNGLNALSAYLTPKPVPGRDIYVSPIKPGRATELLMPVKWGAQERELKLPEMMLVIESFKWLKMAFFGEQASAAAGDGRWSSLAALRVDVGRLEGRRWPGRWRDHIWSLSQE</sequence>
<dbReference type="OrthoDB" id="992215at2759"/>
<proteinExistence type="predicted"/>
<keyword evidence="2" id="KW-1185">Reference proteome</keyword>
<organism evidence="1 2">
    <name type="scientific">Parasponia andersonii</name>
    <name type="common">Sponia andersonii</name>
    <dbReference type="NCBI Taxonomy" id="3476"/>
    <lineage>
        <taxon>Eukaryota</taxon>
        <taxon>Viridiplantae</taxon>
        <taxon>Streptophyta</taxon>
        <taxon>Embryophyta</taxon>
        <taxon>Tracheophyta</taxon>
        <taxon>Spermatophyta</taxon>
        <taxon>Magnoliopsida</taxon>
        <taxon>eudicotyledons</taxon>
        <taxon>Gunneridae</taxon>
        <taxon>Pentapetalae</taxon>
        <taxon>rosids</taxon>
        <taxon>fabids</taxon>
        <taxon>Rosales</taxon>
        <taxon>Cannabaceae</taxon>
        <taxon>Parasponia</taxon>
    </lineage>
</organism>
<dbReference type="AlphaFoldDB" id="A0A2P5CWM4"/>
<dbReference type="Proteomes" id="UP000237105">
    <property type="component" value="Unassembled WGS sequence"/>
</dbReference>
<dbReference type="EMBL" id="JXTB01000088">
    <property type="protein sequence ID" value="PON65385.1"/>
    <property type="molecule type" value="Genomic_DNA"/>
</dbReference>
<name>A0A2P5CWM4_PARAD</name>
<reference evidence="2" key="1">
    <citation type="submission" date="2016-06" db="EMBL/GenBank/DDBJ databases">
        <title>Parallel loss of symbiosis genes in relatives of nitrogen-fixing non-legume Parasponia.</title>
        <authorList>
            <person name="Van Velzen R."/>
            <person name="Holmer R."/>
            <person name="Bu F."/>
            <person name="Rutten L."/>
            <person name="Van Zeijl A."/>
            <person name="Liu W."/>
            <person name="Santuari L."/>
            <person name="Cao Q."/>
            <person name="Sharma T."/>
            <person name="Shen D."/>
            <person name="Roswanjaya Y."/>
            <person name="Wardhani T."/>
            <person name="Kalhor M.S."/>
            <person name="Jansen J."/>
            <person name="Van den Hoogen J."/>
            <person name="Gungor B."/>
            <person name="Hartog M."/>
            <person name="Hontelez J."/>
            <person name="Verver J."/>
            <person name="Yang W.-C."/>
            <person name="Schijlen E."/>
            <person name="Repin R."/>
            <person name="Schilthuizen M."/>
            <person name="Schranz E."/>
            <person name="Heidstra R."/>
            <person name="Miyata K."/>
            <person name="Fedorova E."/>
            <person name="Kohlen W."/>
            <person name="Bisseling T."/>
            <person name="Smit S."/>
            <person name="Geurts R."/>
        </authorList>
    </citation>
    <scope>NUCLEOTIDE SEQUENCE [LARGE SCALE GENOMIC DNA]</scope>
    <source>
        <strain evidence="2">cv. WU1-14</strain>
    </source>
</reference>
<gene>
    <name evidence="1" type="ORF">PanWU01x14_116990</name>
</gene>
<comment type="caution">
    <text evidence="1">The sequence shown here is derived from an EMBL/GenBank/DDBJ whole genome shotgun (WGS) entry which is preliminary data.</text>
</comment>
<accession>A0A2P5CWM4</accession>
<protein>
    <submittedName>
        <fullName evidence="1">Uncharacterized protein</fullName>
    </submittedName>
</protein>
<evidence type="ECO:0000313" key="2">
    <source>
        <dbReference type="Proteomes" id="UP000237105"/>
    </source>
</evidence>